<feature type="transmembrane region" description="Helical" evidence="12">
    <location>
        <begin position="186"/>
        <end position="209"/>
    </location>
</feature>
<evidence type="ECO:0000256" key="1">
    <source>
        <dbReference type="ARBA" id="ARBA00001771"/>
    </source>
</evidence>
<dbReference type="GO" id="GO:0009229">
    <property type="term" value="P:thiamine diphosphate biosynthetic process"/>
    <property type="evidence" value="ECO:0007669"/>
    <property type="project" value="UniProtKB-UniRule"/>
</dbReference>
<keyword evidence="14" id="KW-1185">Reference proteome</keyword>
<keyword evidence="12" id="KW-1133">Transmembrane helix</keyword>
<comment type="caution">
    <text evidence="13">The sequence shown here is derived from an EMBL/GenBank/DDBJ whole genome shotgun (WGS) entry which is preliminary data.</text>
</comment>
<reference evidence="13 14" key="1">
    <citation type="submission" date="2015-11" db="EMBL/GenBank/DDBJ databases">
        <title>Genomic analysis of 38 Legionella species identifies large and diverse effector repertoires.</title>
        <authorList>
            <person name="Burstein D."/>
            <person name="Amaro F."/>
            <person name="Zusman T."/>
            <person name="Lifshitz Z."/>
            <person name="Cohen O."/>
            <person name="Gilbert J.A."/>
            <person name="Pupko T."/>
            <person name="Shuman H.A."/>
            <person name="Segal G."/>
        </authorList>
    </citation>
    <scope>NUCLEOTIDE SEQUENCE [LARGE SCALE GENOMIC DNA]</scope>
    <source>
        <strain evidence="13 14">CDC#1442-AUS-E</strain>
    </source>
</reference>
<evidence type="ECO:0000256" key="12">
    <source>
        <dbReference type="SAM" id="Phobius"/>
    </source>
</evidence>
<dbReference type="HAMAP" id="MF_00228">
    <property type="entry name" value="Thz_kinase"/>
    <property type="match status" value="1"/>
</dbReference>
<dbReference type="GO" id="GO:0004417">
    <property type="term" value="F:hydroxyethylthiazole kinase activity"/>
    <property type="evidence" value="ECO:0007669"/>
    <property type="project" value="UniProtKB-UniRule"/>
</dbReference>
<dbReference type="UniPathway" id="UPA00060">
    <property type="reaction ID" value="UER00139"/>
</dbReference>
<evidence type="ECO:0000313" key="13">
    <source>
        <dbReference type="EMBL" id="KTD47470.1"/>
    </source>
</evidence>
<keyword evidence="8 11" id="KW-0067">ATP-binding</keyword>
<dbReference type="NCBIfam" id="NF006830">
    <property type="entry name" value="PRK09355.1"/>
    <property type="match status" value="1"/>
</dbReference>
<name>A0A0W0XSN7_9GAMM</name>
<organism evidence="13 14">
    <name type="scientific">Legionella quinlivanii</name>
    <dbReference type="NCBI Taxonomy" id="45073"/>
    <lineage>
        <taxon>Bacteria</taxon>
        <taxon>Pseudomonadati</taxon>
        <taxon>Pseudomonadota</taxon>
        <taxon>Gammaproteobacteria</taxon>
        <taxon>Legionellales</taxon>
        <taxon>Legionellaceae</taxon>
        <taxon>Legionella</taxon>
    </lineage>
</organism>
<evidence type="ECO:0000256" key="11">
    <source>
        <dbReference type="HAMAP-Rule" id="MF_00228"/>
    </source>
</evidence>
<keyword evidence="5 11" id="KW-0479">Metal-binding</keyword>
<evidence type="ECO:0000256" key="4">
    <source>
        <dbReference type="ARBA" id="ARBA00022679"/>
    </source>
</evidence>
<dbReference type="Pfam" id="PF02110">
    <property type="entry name" value="HK"/>
    <property type="match status" value="1"/>
</dbReference>
<evidence type="ECO:0000256" key="7">
    <source>
        <dbReference type="ARBA" id="ARBA00022777"/>
    </source>
</evidence>
<gene>
    <name evidence="11" type="primary">thiM</name>
    <name evidence="13" type="ORF">Lqui_2396</name>
</gene>
<evidence type="ECO:0000256" key="10">
    <source>
        <dbReference type="ARBA" id="ARBA00022977"/>
    </source>
</evidence>
<comment type="catalytic activity">
    <reaction evidence="1 11">
        <text>5-(2-hydroxyethyl)-4-methylthiazole + ATP = 4-methyl-5-(2-phosphooxyethyl)-thiazole + ADP + H(+)</text>
        <dbReference type="Rhea" id="RHEA:24212"/>
        <dbReference type="ChEBI" id="CHEBI:15378"/>
        <dbReference type="ChEBI" id="CHEBI:17957"/>
        <dbReference type="ChEBI" id="CHEBI:30616"/>
        <dbReference type="ChEBI" id="CHEBI:58296"/>
        <dbReference type="ChEBI" id="CHEBI:456216"/>
        <dbReference type="EC" id="2.7.1.50"/>
    </reaction>
</comment>
<feature type="binding site" evidence="11">
    <location>
        <position position="120"/>
    </location>
    <ligand>
        <name>ATP</name>
        <dbReference type="ChEBI" id="CHEBI:30616"/>
    </ligand>
</feature>
<dbReference type="Gene3D" id="3.40.1190.20">
    <property type="match status" value="1"/>
</dbReference>
<sequence length="256" mass="27523">MLETINAILKRIKIMRPLVLNISNQVSMDFVANGLLALGASPIMTQAIQEIDDLIQLAEAVVINIGTLNEEFITLAERASRQANDCRKPLVLDPVGAGASEYRTSHCLSLLRQFNFNLLRGNASEVAALSGSRIRSGGVDTRLFTEEAIESAKEISRAYSLITVVSGASDAIVDEKRVEWLSGGSALMSQVTGAGCLFTAIIALFIAVWEDPFQASCAATLFYSLCAERAAQDASGPGSFKMHFLDHLANGERLVA</sequence>
<evidence type="ECO:0000256" key="2">
    <source>
        <dbReference type="ARBA" id="ARBA00001946"/>
    </source>
</evidence>
<dbReference type="InterPro" id="IPR029056">
    <property type="entry name" value="Ribokinase-like"/>
</dbReference>
<dbReference type="RefSeq" id="WP_058508481.1">
    <property type="nucleotide sequence ID" value="NZ_CAAAIK010000025.1"/>
</dbReference>
<dbReference type="Proteomes" id="UP000054618">
    <property type="component" value="Unassembled WGS sequence"/>
</dbReference>
<dbReference type="AlphaFoldDB" id="A0A0W0XSN7"/>
<dbReference type="PATRIC" id="fig|45073.5.peg.2532"/>
<evidence type="ECO:0000256" key="3">
    <source>
        <dbReference type="ARBA" id="ARBA00004868"/>
    </source>
</evidence>
<keyword evidence="9 11" id="KW-0460">Magnesium</keyword>
<dbReference type="GO" id="GO:0005524">
    <property type="term" value="F:ATP binding"/>
    <property type="evidence" value="ECO:0007669"/>
    <property type="project" value="UniProtKB-UniRule"/>
</dbReference>
<dbReference type="NCBIfam" id="TIGR00694">
    <property type="entry name" value="thiM"/>
    <property type="match status" value="1"/>
</dbReference>
<dbReference type="PIRSF" id="PIRSF000513">
    <property type="entry name" value="Thz_kinase"/>
    <property type="match status" value="1"/>
</dbReference>
<keyword evidence="12" id="KW-0472">Membrane</keyword>
<feature type="binding site" evidence="11">
    <location>
        <position position="44"/>
    </location>
    <ligand>
        <name>substrate</name>
    </ligand>
</feature>
<dbReference type="OrthoDB" id="8909021at2"/>
<dbReference type="InterPro" id="IPR000417">
    <property type="entry name" value="Hyethyz_kinase"/>
</dbReference>
<keyword evidence="10 11" id="KW-0784">Thiamine biosynthesis</keyword>
<comment type="pathway">
    <text evidence="3 11">Cofactor biosynthesis; thiamine diphosphate biosynthesis; 4-methyl-5-(2-phosphoethyl)-thiazole from 5-(2-hydroxyethyl)-4-methylthiazole: step 1/1.</text>
</comment>
<evidence type="ECO:0000313" key="14">
    <source>
        <dbReference type="Proteomes" id="UP000054618"/>
    </source>
</evidence>
<dbReference type="PRINTS" id="PR01099">
    <property type="entry name" value="HYETHTZKNASE"/>
</dbReference>
<keyword evidence="6 11" id="KW-0547">Nucleotide-binding</keyword>
<dbReference type="EC" id="2.7.1.50" evidence="11"/>
<evidence type="ECO:0000256" key="9">
    <source>
        <dbReference type="ARBA" id="ARBA00022842"/>
    </source>
</evidence>
<dbReference type="EMBL" id="LNYS01000020">
    <property type="protein sequence ID" value="KTD47470.1"/>
    <property type="molecule type" value="Genomic_DNA"/>
</dbReference>
<feature type="binding site" evidence="11">
    <location>
        <position position="166"/>
    </location>
    <ligand>
        <name>ATP</name>
        <dbReference type="ChEBI" id="CHEBI:30616"/>
    </ligand>
</feature>
<accession>A0A0W0XSN7</accession>
<dbReference type="SUPFAM" id="SSF53613">
    <property type="entry name" value="Ribokinase-like"/>
    <property type="match status" value="1"/>
</dbReference>
<comment type="cofactor">
    <cofactor evidence="2 11">
        <name>Mg(2+)</name>
        <dbReference type="ChEBI" id="CHEBI:18420"/>
    </cofactor>
</comment>
<evidence type="ECO:0000256" key="5">
    <source>
        <dbReference type="ARBA" id="ARBA00022723"/>
    </source>
</evidence>
<feature type="binding site" evidence="11">
    <location>
        <position position="193"/>
    </location>
    <ligand>
        <name>substrate</name>
    </ligand>
</feature>
<dbReference type="GO" id="GO:0000287">
    <property type="term" value="F:magnesium ion binding"/>
    <property type="evidence" value="ECO:0007669"/>
    <property type="project" value="UniProtKB-UniRule"/>
</dbReference>
<keyword evidence="4 11" id="KW-0808">Transferase</keyword>
<evidence type="ECO:0000256" key="8">
    <source>
        <dbReference type="ARBA" id="ARBA00022840"/>
    </source>
</evidence>
<proteinExistence type="inferred from homology"/>
<comment type="function">
    <text evidence="11">Catalyzes the phosphorylation of the hydroxyl group of 4-methyl-5-beta-hydroxyethylthiazole (THZ).</text>
</comment>
<keyword evidence="7 11" id="KW-0418">Kinase</keyword>
<protein>
    <recommendedName>
        <fullName evidence="11">Hydroxyethylthiazole kinase</fullName>
        <ecNumber evidence="11">2.7.1.50</ecNumber>
    </recommendedName>
    <alternativeName>
        <fullName evidence="11">4-methyl-5-beta-hydroxyethylthiazole kinase</fullName>
        <shortName evidence="11">TH kinase</shortName>
        <shortName evidence="11">Thz kinase</shortName>
    </alternativeName>
</protein>
<comment type="similarity">
    <text evidence="11">Belongs to the Thz kinase family.</text>
</comment>
<evidence type="ECO:0000256" key="6">
    <source>
        <dbReference type="ARBA" id="ARBA00022741"/>
    </source>
</evidence>
<keyword evidence="12" id="KW-0812">Transmembrane</keyword>
<dbReference type="GO" id="GO:0009228">
    <property type="term" value="P:thiamine biosynthetic process"/>
    <property type="evidence" value="ECO:0007669"/>
    <property type="project" value="UniProtKB-KW"/>
</dbReference>
<dbReference type="CDD" id="cd01170">
    <property type="entry name" value="THZ_kinase"/>
    <property type="match status" value="1"/>
</dbReference>
<dbReference type="STRING" id="45073.Lqui_2396"/>